<comment type="caution">
    <text evidence="1">The sequence shown here is derived from an EMBL/GenBank/DDBJ whole genome shotgun (WGS) entry which is preliminary data.</text>
</comment>
<dbReference type="RefSeq" id="WP_354693742.1">
    <property type="nucleotide sequence ID" value="NZ_JAZHOG010000001.1"/>
</dbReference>
<gene>
    <name evidence="1" type="ORF">V3330_02190</name>
</gene>
<dbReference type="Gene3D" id="2.40.128.140">
    <property type="entry name" value="Outer membrane protein"/>
    <property type="match status" value="1"/>
</dbReference>
<keyword evidence="2" id="KW-1185">Reference proteome</keyword>
<evidence type="ECO:0000313" key="1">
    <source>
        <dbReference type="EMBL" id="MEJ8566423.1"/>
    </source>
</evidence>
<accession>A0AAW9R9P0</accession>
<dbReference type="AlphaFoldDB" id="A0AAW9R9P0"/>
<name>A0AAW9R9P0_9GAMM</name>
<dbReference type="InterPro" id="IPR018707">
    <property type="entry name" value="LpxR"/>
</dbReference>
<reference evidence="1 2" key="1">
    <citation type="submission" date="2024-02" db="EMBL/GenBank/DDBJ databases">
        <title>A novel Wenzhouxiangellaceae bacterium, isolated from coastal sediments.</title>
        <authorList>
            <person name="Du Z.-J."/>
            <person name="Ye Y.-Q."/>
            <person name="Zhang X.-Y."/>
        </authorList>
    </citation>
    <scope>NUCLEOTIDE SEQUENCE [LARGE SCALE GENOMIC DNA]</scope>
    <source>
        <strain evidence="1 2">CH-27</strain>
    </source>
</reference>
<dbReference type="Pfam" id="PF09982">
    <property type="entry name" value="LpxR"/>
    <property type="match status" value="1"/>
</dbReference>
<dbReference type="InterPro" id="IPR037107">
    <property type="entry name" value="Put_OMP_sf"/>
</dbReference>
<evidence type="ECO:0000313" key="2">
    <source>
        <dbReference type="Proteomes" id="UP001359886"/>
    </source>
</evidence>
<sequence length="378" mass="41567">MNAGPISPRRAIQTLLFTVLLGFAPVSVGWEYPDQPGRSGWPQHDEVANLDAEPWNSGWSIAVDNDLLAGHDKDRDYTGGLAVTLGGKRASESALSLDPALSWLNRKLPTGAFHAVEGERPPDHSLQFGLAVFTPDIRQAGPVHDDRPYASLAWLSNSQYLLHPLGSEAFQSTLTVGLLGTSIGEWTHKAVHRLVGSDRPEGYAHQISDDGELTARYALAYHRLLASGRGERSGYDVKLMAGGSIGYLTEADVSLGIRWGRIATPWWRFYPDVADYGAQPPAAPSAGYGRGRDRYLWANFKLRARAYNALLQGQFRDSPVTWSSSDLHHLQAEVAVGLVIPLPGFDLNYAFRVQTREIRHGQQPRFVTWGGVTLSRSF</sequence>
<protein>
    <submittedName>
        <fullName evidence="1">Lipid A deacylase LpxR family protein</fullName>
    </submittedName>
</protein>
<dbReference type="Proteomes" id="UP001359886">
    <property type="component" value="Unassembled WGS sequence"/>
</dbReference>
<organism evidence="1 2">
    <name type="scientific">Elongatibacter sediminis</name>
    <dbReference type="NCBI Taxonomy" id="3119006"/>
    <lineage>
        <taxon>Bacteria</taxon>
        <taxon>Pseudomonadati</taxon>
        <taxon>Pseudomonadota</taxon>
        <taxon>Gammaproteobacteria</taxon>
        <taxon>Chromatiales</taxon>
        <taxon>Wenzhouxiangellaceae</taxon>
        <taxon>Elongatibacter</taxon>
    </lineage>
</organism>
<dbReference type="EMBL" id="JAZHOG010000001">
    <property type="protein sequence ID" value="MEJ8566423.1"/>
    <property type="molecule type" value="Genomic_DNA"/>
</dbReference>
<proteinExistence type="predicted"/>